<dbReference type="PANTHER" id="PTHR38767:SF1">
    <property type="entry name" value="DNA POLYMERASE III SUBUNIT CHI"/>
    <property type="match status" value="1"/>
</dbReference>
<dbReference type="GO" id="GO:0003677">
    <property type="term" value="F:DNA binding"/>
    <property type="evidence" value="ECO:0007669"/>
    <property type="project" value="InterPro"/>
</dbReference>
<dbReference type="GO" id="GO:0006260">
    <property type="term" value="P:DNA replication"/>
    <property type="evidence" value="ECO:0007669"/>
    <property type="project" value="InterPro"/>
</dbReference>
<keyword evidence="1" id="KW-0808">Transferase</keyword>
<reference evidence="1" key="1">
    <citation type="submission" date="2018-10" db="EMBL/GenBank/DDBJ databases">
        <authorList>
            <person name="Plewniak F."/>
        </authorList>
    </citation>
    <scope>NUCLEOTIDE SEQUENCE</scope>
</reference>
<evidence type="ECO:0000313" key="1">
    <source>
        <dbReference type="EMBL" id="VAY88716.1"/>
    </source>
</evidence>
<organism evidence="1">
    <name type="scientific">mine drainage metagenome</name>
    <dbReference type="NCBI Taxonomy" id="410659"/>
    <lineage>
        <taxon>unclassified sequences</taxon>
        <taxon>metagenomes</taxon>
        <taxon>ecological metagenomes</taxon>
    </lineage>
</organism>
<dbReference type="SUPFAM" id="SSF102400">
    <property type="entry name" value="DNA polymerase III chi subunit"/>
    <property type="match status" value="1"/>
</dbReference>
<dbReference type="Pfam" id="PF04364">
    <property type="entry name" value="DNA_pol3_chi"/>
    <property type="match status" value="1"/>
</dbReference>
<keyword evidence="1" id="KW-0548">Nucleotidyltransferase</keyword>
<dbReference type="EMBL" id="UOYP01000308">
    <property type="protein sequence ID" value="VAY88716.1"/>
    <property type="molecule type" value="Genomic_DNA"/>
</dbReference>
<name>A0A3P3ZP99_9ZZZZ</name>
<dbReference type="InterPro" id="IPR007459">
    <property type="entry name" value="DNA_pol3_chi"/>
</dbReference>
<gene>
    <name evidence="1" type="primary">holC</name>
    <name evidence="1" type="ORF">CARN8_3760005</name>
</gene>
<dbReference type="GO" id="GO:0003887">
    <property type="term" value="F:DNA-directed DNA polymerase activity"/>
    <property type="evidence" value="ECO:0007669"/>
    <property type="project" value="UniProtKB-EC"/>
</dbReference>
<proteinExistence type="predicted"/>
<sequence length="142" mass="16643">MTRIDFYTHVADKVPVALQLTCKAWAQGLPVWLRVPDEVMAQQLDQRLWTHPQAEFVPHCRSDHALAAETPIVIDALEMEPRSHRVLINLRSDPPLYFARFERLAEIVSQIDQDAAQARERFRFYRQRGFEVQAHNLANHRF</sequence>
<dbReference type="AlphaFoldDB" id="A0A3P3ZP99"/>
<dbReference type="EC" id="2.7.7.7" evidence="1"/>
<protein>
    <submittedName>
        <fullName evidence="1">DNA polymerase III subunit chi</fullName>
        <ecNumber evidence="1">2.7.7.7</ecNumber>
    </submittedName>
</protein>
<dbReference type="GO" id="GO:0032298">
    <property type="term" value="P:positive regulation of DNA-templated DNA replication initiation"/>
    <property type="evidence" value="ECO:0007669"/>
    <property type="project" value="TreeGrafter"/>
</dbReference>
<dbReference type="Gene3D" id="3.40.50.10110">
    <property type="entry name" value="DNA polymerase III subunit chi"/>
    <property type="match status" value="1"/>
</dbReference>
<dbReference type="PANTHER" id="PTHR38767">
    <property type="entry name" value="DNA POLYMERASE III SUBUNIT CHI"/>
    <property type="match status" value="1"/>
</dbReference>
<accession>A0A3P3ZP99</accession>
<dbReference type="InterPro" id="IPR036768">
    <property type="entry name" value="PolIII_chi_sf"/>
</dbReference>